<dbReference type="Proteomes" id="UP001234297">
    <property type="component" value="Chromosome 4"/>
</dbReference>
<proteinExistence type="predicted"/>
<gene>
    <name evidence="1" type="ORF">MRB53_015294</name>
</gene>
<organism evidence="1 2">
    <name type="scientific">Persea americana</name>
    <name type="common">Avocado</name>
    <dbReference type="NCBI Taxonomy" id="3435"/>
    <lineage>
        <taxon>Eukaryota</taxon>
        <taxon>Viridiplantae</taxon>
        <taxon>Streptophyta</taxon>
        <taxon>Embryophyta</taxon>
        <taxon>Tracheophyta</taxon>
        <taxon>Spermatophyta</taxon>
        <taxon>Magnoliopsida</taxon>
        <taxon>Magnoliidae</taxon>
        <taxon>Laurales</taxon>
        <taxon>Lauraceae</taxon>
        <taxon>Persea</taxon>
    </lineage>
</organism>
<evidence type="ECO:0000313" key="2">
    <source>
        <dbReference type="Proteomes" id="UP001234297"/>
    </source>
</evidence>
<protein>
    <submittedName>
        <fullName evidence="1">Uncharacterized protein</fullName>
    </submittedName>
</protein>
<accession>A0ACC2KDW6</accession>
<evidence type="ECO:0000313" key="1">
    <source>
        <dbReference type="EMBL" id="KAJ8619108.1"/>
    </source>
</evidence>
<name>A0ACC2KDW6_PERAE</name>
<sequence>MEENSSYEDKRRAMRRGGKSFRKPLGRVREKREEREGVSVRREVYLRLGEPHEREAEIVRGALFSGIVDVDTLTEIICTRPSTELRAVRQAFHAQYNSNVEQDITLKTNGHLKELLVAVLNSSRIDGAIVDMSMAMCDAKVLFEAIESGKFIDKKTIISLLSLRTTAQLNAIFLCFKQLYGPEFSKSLKREKYGTFGKELCTIITCVQRPEKYFVKQLQRALKNGNIRDTLTRIIVTCSGISLKDIKVLGGLWRALSGANSTTITKLMVWWLNFLFYFSSVVELVLILLQIKQ</sequence>
<reference evidence="1 2" key="1">
    <citation type="journal article" date="2022" name="Hortic Res">
        <title>A haplotype resolved chromosomal level avocado genome allows analysis of novel avocado genes.</title>
        <authorList>
            <person name="Nath O."/>
            <person name="Fletcher S.J."/>
            <person name="Hayward A."/>
            <person name="Shaw L.M."/>
            <person name="Masouleh A.K."/>
            <person name="Furtado A."/>
            <person name="Henry R.J."/>
            <person name="Mitter N."/>
        </authorList>
    </citation>
    <scope>NUCLEOTIDE SEQUENCE [LARGE SCALE GENOMIC DNA]</scope>
    <source>
        <strain evidence="2">cv. Hass</strain>
    </source>
</reference>
<dbReference type="EMBL" id="CM056812">
    <property type="protein sequence ID" value="KAJ8619108.1"/>
    <property type="molecule type" value="Genomic_DNA"/>
</dbReference>
<comment type="caution">
    <text evidence="1">The sequence shown here is derived from an EMBL/GenBank/DDBJ whole genome shotgun (WGS) entry which is preliminary data.</text>
</comment>
<keyword evidence="2" id="KW-1185">Reference proteome</keyword>